<proteinExistence type="predicted"/>
<feature type="region of interest" description="Disordered" evidence="1">
    <location>
        <begin position="1"/>
        <end position="100"/>
    </location>
</feature>
<evidence type="ECO:0000313" key="3">
    <source>
        <dbReference type="Proteomes" id="UP001307889"/>
    </source>
</evidence>
<protein>
    <submittedName>
        <fullName evidence="2">Uncharacterized protein</fullName>
    </submittedName>
</protein>
<feature type="compositionally biased region" description="Basic and acidic residues" evidence="1">
    <location>
        <begin position="77"/>
        <end position="86"/>
    </location>
</feature>
<accession>A0ABN7AW50</accession>
<name>A0ABN7AW50_9HEMI</name>
<gene>
    <name evidence="2" type="ORF">NTJ_07984</name>
</gene>
<dbReference type="EMBL" id="AP028914">
    <property type="protein sequence ID" value="BES95175.1"/>
    <property type="molecule type" value="Genomic_DNA"/>
</dbReference>
<evidence type="ECO:0000313" key="2">
    <source>
        <dbReference type="EMBL" id="BES95175.1"/>
    </source>
</evidence>
<reference evidence="2 3" key="1">
    <citation type="submission" date="2023-09" db="EMBL/GenBank/DDBJ databases">
        <title>Nesidiocoris tenuis whole genome shotgun sequence.</title>
        <authorList>
            <person name="Shibata T."/>
            <person name="Shimoda M."/>
            <person name="Kobayashi T."/>
            <person name="Uehara T."/>
        </authorList>
    </citation>
    <scope>NUCLEOTIDE SEQUENCE [LARGE SCALE GENOMIC DNA]</scope>
    <source>
        <strain evidence="2 3">Japan</strain>
    </source>
</reference>
<sequence>MKTRRYCALSVPANGKTIDGGPRRAQRHATCGSGGPRGKRQRATNREGEGSHAPAARDGVSIEGRAEERGAGGSATETKDASREGASETENAGRNSSPLRTIFREPLACYAATFIYAFCLHATRPGGPRHPTTKGA</sequence>
<dbReference type="Proteomes" id="UP001307889">
    <property type="component" value="Chromosome 6"/>
</dbReference>
<feature type="compositionally biased region" description="Polar residues" evidence="1">
    <location>
        <begin position="88"/>
        <end position="99"/>
    </location>
</feature>
<evidence type="ECO:0000256" key="1">
    <source>
        <dbReference type="SAM" id="MobiDB-lite"/>
    </source>
</evidence>
<organism evidence="2 3">
    <name type="scientific">Nesidiocoris tenuis</name>
    <dbReference type="NCBI Taxonomy" id="355587"/>
    <lineage>
        <taxon>Eukaryota</taxon>
        <taxon>Metazoa</taxon>
        <taxon>Ecdysozoa</taxon>
        <taxon>Arthropoda</taxon>
        <taxon>Hexapoda</taxon>
        <taxon>Insecta</taxon>
        <taxon>Pterygota</taxon>
        <taxon>Neoptera</taxon>
        <taxon>Paraneoptera</taxon>
        <taxon>Hemiptera</taxon>
        <taxon>Heteroptera</taxon>
        <taxon>Panheteroptera</taxon>
        <taxon>Cimicomorpha</taxon>
        <taxon>Miridae</taxon>
        <taxon>Dicyphina</taxon>
        <taxon>Nesidiocoris</taxon>
    </lineage>
</organism>
<keyword evidence="3" id="KW-1185">Reference proteome</keyword>